<dbReference type="OrthoDB" id="2141316at2759"/>
<dbReference type="PROSITE" id="PS51164">
    <property type="entry name" value="CBM1_2"/>
    <property type="match status" value="1"/>
</dbReference>
<evidence type="ECO:0000256" key="2">
    <source>
        <dbReference type="ARBA" id="ARBA00022729"/>
    </source>
</evidence>
<dbReference type="PROSITE" id="PS00562">
    <property type="entry name" value="CBM1_1"/>
    <property type="match status" value="1"/>
</dbReference>
<dbReference type="SUPFAM" id="SSF57180">
    <property type="entry name" value="Cellulose-binding domain"/>
    <property type="match status" value="1"/>
</dbReference>
<evidence type="ECO:0000313" key="7">
    <source>
        <dbReference type="Proteomes" id="UP000193719"/>
    </source>
</evidence>
<sequence length="337" mass="37236">MNLKSVIFITFVALINKYVNAACSNAFGQCGGSNYNGENCCVSGYYCKYYNQWFSQCIPGTTTTTSRVRTAGTATQIKTTTRTSNPSQSTSNVSKPANIFIAGDSTGDSTTANGGKTVGWGKFLSDYVTCNVQNHAKSGRSARSFWREGRWTTLMNGVKAGDYVFIQFGHNDGGGPTHEKERGCANGTGNETVTVTLSSGETEVVHTFPWYIRQMANQVLAKNAHPVLLTQTPRKIFNNGQIETPGRFHDYMIMVAQELNIPCINMFKYIARQYEELGEAYLNNNNWFPVDYLHPSPTAADFDARLLVNAFSKCQPISELISVLNDKGKAVNYNCRQ</sequence>
<dbReference type="SUPFAM" id="SSF52266">
    <property type="entry name" value="SGNH hydrolase"/>
    <property type="match status" value="1"/>
</dbReference>
<evidence type="ECO:0000256" key="3">
    <source>
        <dbReference type="ARBA" id="ARBA00022801"/>
    </source>
</evidence>
<comment type="similarity">
    <text evidence="1">Belongs to the 'GDSL' lipolytic enzyme family.</text>
</comment>
<evidence type="ECO:0000256" key="1">
    <source>
        <dbReference type="ARBA" id="ARBA00008668"/>
    </source>
</evidence>
<dbReference type="Proteomes" id="UP000193719">
    <property type="component" value="Unassembled WGS sequence"/>
</dbReference>
<dbReference type="Pfam" id="PF13472">
    <property type="entry name" value="Lipase_GDSL_2"/>
    <property type="match status" value="1"/>
</dbReference>
<dbReference type="Gene3D" id="3.40.50.1110">
    <property type="entry name" value="SGNH hydrolase"/>
    <property type="match status" value="1"/>
</dbReference>
<dbReference type="SMART" id="SM00236">
    <property type="entry name" value="fCBD"/>
    <property type="match status" value="1"/>
</dbReference>
<dbReference type="STRING" id="1754191.A0A1Y1V0J0"/>
<dbReference type="EMBL" id="MCFH01000045">
    <property type="protein sequence ID" value="ORX44470.1"/>
    <property type="molecule type" value="Genomic_DNA"/>
</dbReference>
<organism evidence="6 7">
    <name type="scientific">Piromyces finnis</name>
    <dbReference type="NCBI Taxonomy" id="1754191"/>
    <lineage>
        <taxon>Eukaryota</taxon>
        <taxon>Fungi</taxon>
        <taxon>Fungi incertae sedis</taxon>
        <taxon>Chytridiomycota</taxon>
        <taxon>Chytridiomycota incertae sedis</taxon>
        <taxon>Neocallimastigomycetes</taxon>
        <taxon>Neocallimastigales</taxon>
        <taxon>Neocallimastigaceae</taxon>
        <taxon>Piromyces</taxon>
    </lineage>
</organism>
<feature type="chain" id="PRO_5012892168" evidence="4">
    <location>
        <begin position="22"/>
        <end position="337"/>
    </location>
</feature>
<comment type="caution">
    <text evidence="6">The sequence shown here is derived from an EMBL/GenBank/DDBJ whole genome shotgun (WGS) entry which is preliminary data.</text>
</comment>
<dbReference type="InterPro" id="IPR013830">
    <property type="entry name" value="SGNH_hydro"/>
</dbReference>
<dbReference type="PANTHER" id="PTHR43695">
    <property type="entry name" value="PUTATIVE (AFU_ORTHOLOGUE AFUA_2G17250)-RELATED"/>
    <property type="match status" value="1"/>
</dbReference>
<dbReference type="InterPro" id="IPR036514">
    <property type="entry name" value="SGNH_hydro_sf"/>
</dbReference>
<evidence type="ECO:0000256" key="4">
    <source>
        <dbReference type="SAM" id="SignalP"/>
    </source>
</evidence>
<dbReference type="CDD" id="cd01821">
    <property type="entry name" value="Rhamnogalacturan_acetylesterase_like"/>
    <property type="match status" value="1"/>
</dbReference>
<name>A0A1Y1V0J0_9FUNG</name>
<reference evidence="6 7" key="1">
    <citation type="submission" date="2016-08" db="EMBL/GenBank/DDBJ databases">
        <title>Genomes of anaerobic fungi encode conserved fungal cellulosomes for biomass hydrolysis.</title>
        <authorList>
            <consortium name="DOE Joint Genome Institute"/>
            <person name="Haitjema C.H."/>
            <person name="Gilmore S.P."/>
            <person name="Henske J.K."/>
            <person name="Solomon K.V."/>
            <person name="De Groot R."/>
            <person name="Kuo A."/>
            <person name="Mondo S.J."/>
            <person name="Salamov A.A."/>
            <person name="Labutti K."/>
            <person name="Zhao Z."/>
            <person name="Chiniquy J."/>
            <person name="Barry K."/>
            <person name="Brewer H.M."/>
            <person name="Purvine S.O."/>
            <person name="Wright A.T."/>
            <person name="Boxma B."/>
            <person name="Van Alen T."/>
            <person name="Hackstein J.H."/>
            <person name="Baker S.E."/>
            <person name="Grigoriev I.V."/>
            <person name="O'Malley M.A."/>
        </authorList>
    </citation>
    <scope>NUCLEOTIDE SEQUENCE [LARGE SCALE GENOMIC DNA]</scope>
    <source>
        <strain evidence="7">finn</strain>
    </source>
</reference>
<dbReference type="PANTHER" id="PTHR43695:SF1">
    <property type="entry name" value="RHAMNOGALACTURONAN ACETYLESTERASE"/>
    <property type="match status" value="1"/>
</dbReference>
<dbReference type="Pfam" id="PF00734">
    <property type="entry name" value="CBM_1"/>
    <property type="match status" value="1"/>
</dbReference>
<dbReference type="InterPro" id="IPR035971">
    <property type="entry name" value="CBD_sf"/>
</dbReference>
<keyword evidence="2 4" id="KW-0732">Signal</keyword>
<protein>
    <submittedName>
        <fullName evidence="6">SGNH hydrolase</fullName>
    </submittedName>
</protein>
<accession>A0A1Y1V0J0</accession>
<reference evidence="6 7" key="2">
    <citation type="submission" date="2016-08" db="EMBL/GenBank/DDBJ databases">
        <title>Pervasive Adenine N6-methylation of Active Genes in Fungi.</title>
        <authorList>
            <consortium name="DOE Joint Genome Institute"/>
            <person name="Mondo S.J."/>
            <person name="Dannebaum R.O."/>
            <person name="Kuo R.C."/>
            <person name="Labutti K."/>
            <person name="Haridas S."/>
            <person name="Kuo A."/>
            <person name="Salamov A."/>
            <person name="Ahrendt S.R."/>
            <person name="Lipzen A."/>
            <person name="Sullivan W."/>
            <person name="Andreopoulos W.B."/>
            <person name="Clum A."/>
            <person name="Lindquist E."/>
            <person name="Daum C."/>
            <person name="Ramamoorthy G.K."/>
            <person name="Gryganskyi A."/>
            <person name="Culley D."/>
            <person name="Magnuson J.K."/>
            <person name="James T.Y."/>
            <person name="O'Malley M.A."/>
            <person name="Stajich J.E."/>
            <person name="Spatafora J.W."/>
            <person name="Visel A."/>
            <person name="Grigoriev I.V."/>
        </authorList>
    </citation>
    <scope>NUCLEOTIDE SEQUENCE [LARGE SCALE GENOMIC DNA]</scope>
    <source>
        <strain evidence="7">finn</strain>
    </source>
</reference>
<keyword evidence="3 6" id="KW-0378">Hydrolase</keyword>
<gene>
    <name evidence="6" type="ORF">BCR36DRAFT_359542</name>
</gene>
<feature type="domain" description="CBM1" evidence="5">
    <location>
        <begin position="22"/>
        <end position="58"/>
    </location>
</feature>
<dbReference type="GO" id="GO:0005975">
    <property type="term" value="P:carbohydrate metabolic process"/>
    <property type="evidence" value="ECO:0007669"/>
    <property type="project" value="InterPro"/>
</dbReference>
<proteinExistence type="inferred from homology"/>
<dbReference type="AlphaFoldDB" id="A0A1Y1V0J0"/>
<feature type="signal peptide" evidence="4">
    <location>
        <begin position="1"/>
        <end position="21"/>
    </location>
</feature>
<evidence type="ECO:0000313" key="6">
    <source>
        <dbReference type="EMBL" id="ORX44470.1"/>
    </source>
</evidence>
<dbReference type="GO" id="GO:0030248">
    <property type="term" value="F:cellulose binding"/>
    <property type="evidence" value="ECO:0007669"/>
    <property type="project" value="InterPro"/>
</dbReference>
<dbReference type="InterPro" id="IPR037459">
    <property type="entry name" value="RhgT-like"/>
</dbReference>
<keyword evidence="7" id="KW-1185">Reference proteome</keyword>
<dbReference type="GO" id="GO:0016787">
    <property type="term" value="F:hydrolase activity"/>
    <property type="evidence" value="ECO:0007669"/>
    <property type="project" value="UniProtKB-KW"/>
</dbReference>
<dbReference type="InterPro" id="IPR000254">
    <property type="entry name" value="CBD"/>
</dbReference>
<dbReference type="GO" id="GO:0005576">
    <property type="term" value="C:extracellular region"/>
    <property type="evidence" value="ECO:0007669"/>
    <property type="project" value="InterPro"/>
</dbReference>
<evidence type="ECO:0000259" key="5">
    <source>
        <dbReference type="PROSITE" id="PS51164"/>
    </source>
</evidence>